<dbReference type="InterPro" id="IPR047199">
    <property type="entry name" value="CorA-like"/>
</dbReference>
<keyword evidence="8" id="KW-1185">Reference proteome</keyword>
<dbReference type="Gene3D" id="3.30.460.20">
    <property type="entry name" value="CorA soluble domain-like"/>
    <property type="match status" value="1"/>
</dbReference>
<evidence type="ECO:0000256" key="5">
    <source>
        <dbReference type="ARBA" id="ARBA00023136"/>
    </source>
</evidence>
<evidence type="ECO:0000256" key="2">
    <source>
        <dbReference type="ARBA" id="ARBA00009765"/>
    </source>
</evidence>
<sequence length="294" mass="33275">MEEGAWIHLTDPSEEEVERVVTTLGIERSFVMAALDEEEPSRIDHEDGQTLIIVDIPIVVPADGSFLYDTVPLGIIMAEKNVVTVCLEETSLIEDFWNRRVRSFDTCKMTRLVLQLLYKNASKYLQYLRQIDKASTQVETALHKSMKNRELIQMLKLEKSLVYFSTSLKSNEVVLEKILKGNLIKRYPDDTDLLEDIIIESKQAIEMCNIYRDILSGTMDAFASVISNNLNIVMKYLASITIILAIPTIFSGLWGMNVANIPFADNPLGFWIVFGISALATGIGALILWKKKMF</sequence>
<organism evidence="7 8">
    <name type="scientific">Guopingia tenuis</name>
    <dbReference type="NCBI Taxonomy" id="2763656"/>
    <lineage>
        <taxon>Bacteria</taxon>
        <taxon>Bacillati</taxon>
        <taxon>Bacillota</taxon>
        <taxon>Clostridia</taxon>
        <taxon>Christensenellales</taxon>
        <taxon>Christensenellaceae</taxon>
        <taxon>Guopingia</taxon>
    </lineage>
</organism>
<dbReference type="InterPro" id="IPR002523">
    <property type="entry name" value="MgTranspt_CorA/ZnTranspt_ZntB"/>
</dbReference>
<dbReference type="InterPro" id="IPR045861">
    <property type="entry name" value="CorA_cytoplasmic_dom"/>
</dbReference>
<dbReference type="SUPFAM" id="SSF143865">
    <property type="entry name" value="CorA soluble domain-like"/>
    <property type="match status" value="1"/>
</dbReference>
<evidence type="ECO:0000256" key="3">
    <source>
        <dbReference type="ARBA" id="ARBA00022692"/>
    </source>
</evidence>
<evidence type="ECO:0000256" key="4">
    <source>
        <dbReference type="ARBA" id="ARBA00022989"/>
    </source>
</evidence>
<dbReference type="Proteomes" id="UP000617951">
    <property type="component" value="Unassembled WGS sequence"/>
</dbReference>
<keyword evidence="4 6" id="KW-1133">Transmembrane helix</keyword>
<keyword evidence="3 6" id="KW-0812">Transmembrane</keyword>
<dbReference type="PANTHER" id="PTHR47891">
    <property type="entry name" value="TRANSPORTER-RELATED"/>
    <property type="match status" value="1"/>
</dbReference>
<feature type="transmembrane region" description="Helical" evidence="6">
    <location>
        <begin position="268"/>
        <end position="289"/>
    </location>
</feature>
<evidence type="ECO:0000313" key="8">
    <source>
        <dbReference type="Proteomes" id="UP000617951"/>
    </source>
</evidence>
<dbReference type="PANTHER" id="PTHR47891:SF2">
    <property type="entry name" value="MAGNESIUM AND COBALT TRANSPORTER"/>
    <property type="match status" value="1"/>
</dbReference>
<protein>
    <submittedName>
        <fullName evidence="7">Magnesium transporter CorA family protein</fullName>
    </submittedName>
</protein>
<accession>A0A926DKC1</accession>
<dbReference type="Gene3D" id="1.20.58.340">
    <property type="entry name" value="Magnesium transport protein CorA, transmembrane region"/>
    <property type="match status" value="2"/>
</dbReference>
<dbReference type="Pfam" id="PF01544">
    <property type="entry name" value="CorA"/>
    <property type="match status" value="1"/>
</dbReference>
<proteinExistence type="inferred from homology"/>
<evidence type="ECO:0000256" key="6">
    <source>
        <dbReference type="SAM" id="Phobius"/>
    </source>
</evidence>
<dbReference type="GO" id="GO:0046873">
    <property type="term" value="F:metal ion transmembrane transporter activity"/>
    <property type="evidence" value="ECO:0007669"/>
    <property type="project" value="InterPro"/>
</dbReference>
<comment type="similarity">
    <text evidence="2">Belongs to the CorA metal ion transporter (MIT) (TC 1.A.35) family.</text>
</comment>
<dbReference type="GO" id="GO:0016020">
    <property type="term" value="C:membrane"/>
    <property type="evidence" value="ECO:0007669"/>
    <property type="project" value="UniProtKB-SubCell"/>
</dbReference>
<dbReference type="SUPFAM" id="SSF144083">
    <property type="entry name" value="Magnesium transport protein CorA, transmembrane region"/>
    <property type="match status" value="1"/>
</dbReference>
<gene>
    <name evidence="7" type="ORF">H8693_10315</name>
</gene>
<reference evidence="7" key="1">
    <citation type="submission" date="2020-08" db="EMBL/GenBank/DDBJ databases">
        <title>Genome public.</title>
        <authorList>
            <person name="Liu C."/>
            <person name="Sun Q."/>
        </authorList>
    </citation>
    <scope>NUCLEOTIDE SEQUENCE</scope>
    <source>
        <strain evidence="7">NSJ-63</strain>
    </source>
</reference>
<dbReference type="AlphaFoldDB" id="A0A926DKC1"/>
<dbReference type="EMBL" id="JACRSS010000006">
    <property type="protein sequence ID" value="MBC8539319.1"/>
    <property type="molecule type" value="Genomic_DNA"/>
</dbReference>
<evidence type="ECO:0000256" key="1">
    <source>
        <dbReference type="ARBA" id="ARBA00004141"/>
    </source>
</evidence>
<feature type="transmembrane region" description="Helical" evidence="6">
    <location>
        <begin position="236"/>
        <end position="256"/>
    </location>
</feature>
<keyword evidence="5 6" id="KW-0472">Membrane</keyword>
<comment type="subcellular location">
    <subcellularLocation>
        <location evidence="1">Membrane</location>
        <topology evidence="1">Multi-pass membrane protein</topology>
    </subcellularLocation>
</comment>
<evidence type="ECO:0000313" key="7">
    <source>
        <dbReference type="EMBL" id="MBC8539319.1"/>
    </source>
</evidence>
<dbReference type="InterPro" id="IPR045863">
    <property type="entry name" value="CorA_TM1_TM2"/>
</dbReference>
<name>A0A926DKC1_9FIRM</name>
<dbReference type="CDD" id="cd12827">
    <property type="entry name" value="EcCorA_ZntB-like_u2"/>
    <property type="match status" value="1"/>
</dbReference>
<comment type="caution">
    <text evidence="7">The sequence shown here is derived from an EMBL/GenBank/DDBJ whole genome shotgun (WGS) entry which is preliminary data.</text>
</comment>